<dbReference type="PANTHER" id="PTHR48043">
    <property type="entry name" value="EG:EG0003.4 PROTEIN-RELATED"/>
    <property type="match status" value="1"/>
</dbReference>
<reference evidence="4" key="1">
    <citation type="submission" date="2020-11" db="EMBL/GenBank/DDBJ databases">
        <authorList>
            <person name="Tran Van P."/>
        </authorList>
    </citation>
    <scope>NUCLEOTIDE SEQUENCE</scope>
</reference>
<keyword evidence="2" id="KW-0328">Glycosyltransferase</keyword>
<evidence type="ECO:0000256" key="3">
    <source>
        <dbReference type="ARBA" id="ARBA00022679"/>
    </source>
</evidence>
<dbReference type="InterPro" id="IPR002213">
    <property type="entry name" value="UDP_glucos_trans"/>
</dbReference>
<evidence type="ECO:0000256" key="1">
    <source>
        <dbReference type="ARBA" id="ARBA00009995"/>
    </source>
</evidence>
<sequence>MTRALKILFMPVDAIGHVNSAIGIAQVLLDAGHQCIFAINNQWKGRLIKYGFQEVLLTQPGRQENVDPAKYWSELFVNVGGIKATDPLETQINLAKNLYPVIIEQIKTMDPVIEKLLVHIAPDVIVVDHAFEVPAVARSGIPWVWTCSFNPLMAGYDERVPPPGLGLPSIGLNGHQNEWNRCRQALNLAVRDHWSAYNKWVQSRGLPALHDYQFYHGSPYLNIYGYPLELDYLDMRSMPPKWHRFDNLKRTEREGSFEIPVPLKNKAGKLVYFSMGSMGGADVDNMNRLLAILGRTRHRYIVSMGPKHESIKLYENMWGAATVPQIQVLPVVDLVVTHGGNNSITETMYFGKPMIVLPLFGDQYDNAQRVQERGYGLKLDAYNCDEYQLFNAIEGLLNDREMNDRLQKISKRIQQDNSIAMLPKLIQDIVNSKTVIDLNNNSED</sequence>
<dbReference type="Proteomes" id="UP000728032">
    <property type="component" value="Unassembled WGS sequence"/>
</dbReference>
<dbReference type="Gene3D" id="3.40.50.2000">
    <property type="entry name" value="Glycogen Phosphorylase B"/>
    <property type="match status" value="2"/>
</dbReference>
<dbReference type="GO" id="GO:0008194">
    <property type="term" value="F:UDP-glycosyltransferase activity"/>
    <property type="evidence" value="ECO:0007669"/>
    <property type="project" value="InterPro"/>
</dbReference>
<dbReference type="PANTHER" id="PTHR48043:SF145">
    <property type="entry name" value="FI06409P-RELATED"/>
    <property type="match status" value="1"/>
</dbReference>
<comment type="similarity">
    <text evidence="1">Belongs to the UDP-glycosyltransferase family.</text>
</comment>
<dbReference type="Pfam" id="PF00201">
    <property type="entry name" value="UDPGT"/>
    <property type="match status" value="1"/>
</dbReference>
<dbReference type="CDD" id="cd03784">
    <property type="entry name" value="GT1_Gtf-like"/>
    <property type="match status" value="1"/>
</dbReference>
<dbReference type="EMBL" id="CAJPVJ010003713">
    <property type="protein sequence ID" value="CAG2167876.1"/>
    <property type="molecule type" value="Genomic_DNA"/>
</dbReference>
<dbReference type="EMBL" id="OC918538">
    <property type="protein sequence ID" value="CAD7649599.1"/>
    <property type="molecule type" value="Genomic_DNA"/>
</dbReference>
<organism evidence="4">
    <name type="scientific">Oppiella nova</name>
    <dbReference type="NCBI Taxonomy" id="334625"/>
    <lineage>
        <taxon>Eukaryota</taxon>
        <taxon>Metazoa</taxon>
        <taxon>Ecdysozoa</taxon>
        <taxon>Arthropoda</taxon>
        <taxon>Chelicerata</taxon>
        <taxon>Arachnida</taxon>
        <taxon>Acari</taxon>
        <taxon>Acariformes</taxon>
        <taxon>Sarcoptiformes</taxon>
        <taxon>Oribatida</taxon>
        <taxon>Brachypylina</taxon>
        <taxon>Oppioidea</taxon>
        <taxon>Oppiidae</taxon>
        <taxon>Oppiella</taxon>
    </lineage>
</organism>
<protein>
    <recommendedName>
        <fullName evidence="6">UDP-glycosyltransferase</fullName>
    </recommendedName>
</protein>
<dbReference type="SUPFAM" id="SSF53756">
    <property type="entry name" value="UDP-Glycosyltransferase/glycogen phosphorylase"/>
    <property type="match status" value="1"/>
</dbReference>
<evidence type="ECO:0008006" key="6">
    <source>
        <dbReference type="Google" id="ProtNLM"/>
    </source>
</evidence>
<name>A0A7R9QMC5_9ACAR</name>
<keyword evidence="3" id="KW-0808">Transferase</keyword>
<dbReference type="InterPro" id="IPR050271">
    <property type="entry name" value="UDP-glycosyltransferase"/>
</dbReference>
<evidence type="ECO:0000256" key="2">
    <source>
        <dbReference type="ARBA" id="ARBA00022676"/>
    </source>
</evidence>
<evidence type="ECO:0000313" key="5">
    <source>
        <dbReference type="Proteomes" id="UP000728032"/>
    </source>
</evidence>
<evidence type="ECO:0000313" key="4">
    <source>
        <dbReference type="EMBL" id="CAD7649599.1"/>
    </source>
</evidence>
<proteinExistence type="inferred from homology"/>
<dbReference type="OrthoDB" id="5835829at2759"/>
<gene>
    <name evidence="4" type="ORF">ONB1V03_LOCUS7372</name>
</gene>
<dbReference type="AlphaFoldDB" id="A0A7R9QMC5"/>
<accession>A0A7R9QMC5</accession>
<keyword evidence="5" id="KW-1185">Reference proteome</keyword>